<dbReference type="PANTHER" id="PTHR34709">
    <property type="entry name" value="OS10G0396666 PROTEIN"/>
    <property type="match status" value="1"/>
</dbReference>
<dbReference type="SUPFAM" id="SSF81383">
    <property type="entry name" value="F-box domain"/>
    <property type="match status" value="1"/>
</dbReference>
<reference evidence="2" key="2">
    <citation type="submission" date="2015-06" db="UniProtKB">
        <authorList>
            <consortium name="EnsemblPlants"/>
        </authorList>
    </citation>
    <scope>IDENTIFICATION</scope>
</reference>
<reference evidence="3" key="1">
    <citation type="submission" date="2013-06" db="EMBL/GenBank/DDBJ databases">
        <authorList>
            <person name="Zhao Q."/>
        </authorList>
    </citation>
    <scope>NUCLEOTIDE SEQUENCE</scope>
    <source>
        <strain evidence="3">cv. W1943</strain>
    </source>
</reference>
<proteinExistence type="predicted"/>
<dbReference type="CDD" id="cd09917">
    <property type="entry name" value="F-box_SF"/>
    <property type="match status" value="1"/>
</dbReference>
<dbReference type="HOGENOM" id="CLU_242410_0_0_1"/>
<evidence type="ECO:0000313" key="3">
    <source>
        <dbReference type="Proteomes" id="UP000008022"/>
    </source>
</evidence>
<keyword evidence="3" id="KW-1185">Reference proteome</keyword>
<feature type="region of interest" description="Disordered" evidence="1">
    <location>
        <begin position="1"/>
        <end position="39"/>
    </location>
</feature>
<dbReference type="InterPro" id="IPR036047">
    <property type="entry name" value="F-box-like_dom_sf"/>
</dbReference>
<dbReference type="Proteomes" id="UP000008022">
    <property type="component" value="Unassembled WGS sequence"/>
</dbReference>
<name>A0A0E0MRJ7_ORYRU</name>
<dbReference type="OMA" id="GEIDRRC"/>
<dbReference type="SUPFAM" id="SSF52047">
    <property type="entry name" value="RNI-like"/>
    <property type="match status" value="1"/>
</dbReference>
<dbReference type="Gramene" id="ORUFI01G03810.1">
    <property type="protein sequence ID" value="ORUFI01G03810.1"/>
    <property type="gene ID" value="ORUFI01G03810"/>
</dbReference>
<protein>
    <recommendedName>
        <fullName evidence="4">F-box domain-containing protein</fullName>
    </recommendedName>
</protein>
<dbReference type="EnsemblPlants" id="ORUFI01G03810.1">
    <property type="protein sequence ID" value="ORUFI01G03810.1"/>
    <property type="gene ID" value="ORUFI01G03810"/>
</dbReference>
<feature type="region of interest" description="Disordered" evidence="1">
    <location>
        <begin position="1347"/>
        <end position="1369"/>
    </location>
</feature>
<evidence type="ECO:0000256" key="1">
    <source>
        <dbReference type="SAM" id="MobiDB-lite"/>
    </source>
</evidence>
<sequence>MEKESSINRWQCASNKPADGMNSYQSRSRSNGKRKKEIDRTTRYQAYEVSTESVGAGYVLPGVDGPLVAQLRSPYRGLEETIGGGALLLDQAVDAGEMRMVQHEEDRIQVAAAPFNIGVRVPGVLPGFTELGHSDPLREQATFLILQQRLSINCVPIFVSIQTAQTEARKSERERESSIGGTRRVGGACLEISSEMEAVVRLIDVAHSKLQVLGTLFRRIHLGMPAAIAMDLFGDPATVGVSPTEILEEARREISLSGARHGKTMHVFARYVVAHLHVQQDDPGTHYQDAIRFIDKGAGEDRSITEPTTQPNSLLFFSFPMDFITVEREAKLRRPRDPSDHSTSCGGDDDSPISHLSDDVLVHVLGFLPTATDLMRACAVSRWWCRLGARVPLLRFLCIDRAFDRQETLDRFVAFINNVLTRRAAGQSDAGVEELTISLKSGMSSVDVAEVDAWIRYGMQHVSNTFTLELNIPLRSGNNSNHRYLDDDEDDDDDNNGMILAELPSSPRLKSVMLSLSNARLRLPTAAAFDSLVDLSLENVRLEDNSIHLLNRLLSPACCPRLQRLRFNKLTVGRQIKTPRLRVFHMRYTSLIGKLTISAPRLEEFILPYTGRVSVINVEDMPCVRVLEIDLWLLGGSQYGLTQAGEVVQKDNGNAEVELMKDVPELPHVTSLSLRVIEMNEMYDIASVLCVIGRCKFLKHLELDIKMAHCEGPTEVSNQNQKDYHIISLEHLQEIKITCSYMRNHEVGLIKFLHTSAPALKKMRIAATRDQAYEVSTESVGAGYILPGADGQLGAQLRVPYRGLEVTIGGGELLLDQAVDARETRMVQQEEDRIQLDRSAAMDEWEELAWRLPVTLMRVSSGMEDVKLIEVALGKFQKRAAMMGRILDGTPAAIAEQEFDDPAPVGECPKVSLEKAHREISHSAASHAMARGVFFLCAVHLRTQDEPPFLHWDARHQVAIGHFERAMRSITDAMGHYAAAKDVVVVNEAFLPQEDVWRRWASAAKLLVDRAASLTTQALDEARQAHHVVALGSGMEDVKLIEVALAKFQKRSAMMGRILDGTPAAIAEQELDDPAPVGERPTVSLEKAYREISYSAARHAMARGVFFLCAVHHRTQDEPPFLHWDARHQVAIGHFERAMQSITDAMGHYAAAKDVVIVNETFLPQEDVWRRWASAAKLLVDRAASLTTLALDEARQVHHVVALELSEASSILRQWRARLVQIVSATDQRGIKHTKSRRNQFAPTSSRASLAIFFPDSTFPIAARRSSTAASRRSFSIKSLTPGRFSWSSRRLIVSRCPLHMPIRAHASSASLSAPRSLAHAHISPRPATLSINCVLVFISIQTATHTRAENTPNPKPKRERAREGEIDRRCRPPAMDEWEELARTVPATLMQVGSGMEAVRKIQVAHRKIQGRAGLMRNIRFGMPAAIAMSLFDDPAPVGVCPTVTLEEARCEISRGAARHAMADHVFVRYVELLGIQHEPPCTSRDTHHREAIRFTAMALEKVREAASLAEAAKDAVDIAETLLPQPELKTEWALAAQDLAERADYEATQALEFVKRARDVVALEFFDTWKILRRGRARSAEMKEWRELALKVPGTIMLIGDAELETLELIQAAVSKFQKHVELLQEVRHGTATATAVDNFTDPDPEGALPTELLENARRGMSKSAVRHAKAHHIFARYAAFLGIQGDEEYRSWDNKHQEAAGSMVAALKKVIDAVSDAEAAKDAVAMVGILPYQCPLWELWALRAQNQTSLSSFNATLAILDVRQAREAFFVEVLRAWLILRRYGSLQLLDDSASLWSSSTPA</sequence>
<dbReference type="PANTHER" id="PTHR34709:SF28">
    <property type="entry name" value="OS08G0272601 PROTEIN"/>
    <property type="match status" value="1"/>
</dbReference>
<feature type="compositionally biased region" description="Basic and acidic residues" evidence="1">
    <location>
        <begin position="330"/>
        <end position="340"/>
    </location>
</feature>
<evidence type="ECO:0008006" key="4">
    <source>
        <dbReference type="Google" id="ProtNLM"/>
    </source>
</evidence>
<accession>A0A0E0MRJ7</accession>
<dbReference type="InterPro" id="IPR055312">
    <property type="entry name" value="FBL15-like"/>
</dbReference>
<evidence type="ECO:0000313" key="2">
    <source>
        <dbReference type="EnsemblPlants" id="ORUFI01G03810.1"/>
    </source>
</evidence>
<organism evidence="2 3">
    <name type="scientific">Oryza rufipogon</name>
    <name type="common">Brownbeard rice</name>
    <name type="synonym">Asian wild rice</name>
    <dbReference type="NCBI Taxonomy" id="4529"/>
    <lineage>
        <taxon>Eukaryota</taxon>
        <taxon>Viridiplantae</taxon>
        <taxon>Streptophyta</taxon>
        <taxon>Embryophyta</taxon>
        <taxon>Tracheophyta</taxon>
        <taxon>Spermatophyta</taxon>
        <taxon>Magnoliopsida</taxon>
        <taxon>Liliopsida</taxon>
        <taxon>Poales</taxon>
        <taxon>Poaceae</taxon>
        <taxon>BOP clade</taxon>
        <taxon>Oryzoideae</taxon>
        <taxon>Oryzeae</taxon>
        <taxon>Oryzinae</taxon>
        <taxon>Oryza</taxon>
    </lineage>
</organism>
<feature type="region of interest" description="Disordered" evidence="1">
    <location>
        <begin position="330"/>
        <end position="350"/>
    </location>
</feature>